<evidence type="ECO:0000313" key="2">
    <source>
        <dbReference type="EMBL" id="KLU91881.1"/>
    </source>
</evidence>
<evidence type="ECO:0000256" key="1">
    <source>
        <dbReference type="SAM" id="MobiDB-lite"/>
    </source>
</evidence>
<reference evidence="4" key="1">
    <citation type="submission" date="2010-05" db="EMBL/GenBank/DDBJ databases">
        <title>The genome sequence of Magnaporthe poae strain ATCC 64411.</title>
        <authorList>
            <person name="Ma L.-J."/>
            <person name="Dead R."/>
            <person name="Young S."/>
            <person name="Zeng Q."/>
            <person name="Koehrsen M."/>
            <person name="Alvarado L."/>
            <person name="Berlin A."/>
            <person name="Chapman S.B."/>
            <person name="Chen Z."/>
            <person name="Freedman E."/>
            <person name="Gellesch M."/>
            <person name="Goldberg J."/>
            <person name="Griggs A."/>
            <person name="Gujja S."/>
            <person name="Heilman E.R."/>
            <person name="Heiman D."/>
            <person name="Hepburn T."/>
            <person name="Howarth C."/>
            <person name="Jen D."/>
            <person name="Larson L."/>
            <person name="Mehta T."/>
            <person name="Neiman D."/>
            <person name="Pearson M."/>
            <person name="Roberts A."/>
            <person name="Saif S."/>
            <person name="Shea T."/>
            <person name="Shenoy N."/>
            <person name="Sisk P."/>
            <person name="Stolte C."/>
            <person name="Sykes S."/>
            <person name="Walk T."/>
            <person name="White J."/>
            <person name="Yandava C."/>
            <person name="Haas B."/>
            <person name="Nusbaum C."/>
            <person name="Birren B."/>
        </authorList>
    </citation>
    <scope>NUCLEOTIDE SEQUENCE [LARGE SCALE GENOMIC DNA]</scope>
    <source>
        <strain evidence="4">ATCC 64411 / 73-15</strain>
    </source>
</reference>
<reference evidence="2" key="3">
    <citation type="submission" date="2011-03" db="EMBL/GenBank/DDBJ databases">
        <title>Annotation of Magnaporthe poae ATCC 64411.</title>
        <authorList>
            <person name="Ma L.-J."/>
            <person name="Dead R."/>
            <person name="Young S.K."/>
            <person name="Zeng Q."/>
            <person name="Gargeya S."/>
            <person name="Fitzgerald M."/>
            <person name="Haas B."/>
            <person name="Abouelleil A."/>
            <person name="Alvarado L."/>
            <person name="Arachchi H.M."/>
            <person name="Berlin A."/>
            <person name="Brown A."/>
            <person name="Chapman S.B."/>
            <person name="Chen Z."/>
            <person name="Dunbar C."/>
            <person name="Freedman E."/>
            <person name="Gearin G."/>
            <person name="Gellesch M."/>
            <person name="Goldberg J."/>
            <person name="Griggs A."/>
            <person name="Gujja S."/>
            <person name="Heiman D."/>
            <person name="Howarth C."/>
            <person name="Larson L."/>
            <person name="Lui A."/>
            <person name="MacDonald P.J.P."/>
            <person name="Mehta T."/>
            <person name="Montmayeur A."/>
            <person name="Murphy C."/>
            <person name="Neiman D."/>
            <person name="Pearson M."/>
            <person name="Priest M."/>
            <person name="Roberts A."/>
            <person name="Saif S."/>
            <person name="Shea T."/>
            <person name="Shenoy N."/>
            <person name="Sisk P."/>
            <person name="Stolte C."/>
            <person name="Sykes S."/>
            <person name="Yandava C."/>
            <person name="Wortman J."/>
            <person name="Nusbaum C."/>
            <person name="Birren B."/>
        </authorList>
    </citation>
    <scope>NUCLEOTIDE SEQUENCE</scope>
    <source>
        <strain evidence="2">ATCC 64411</strain>
    </source>
</reference>
<dbReference type="Proteomes" id="UP000011715">
    <property type="component" value="Unassembled WGS sequence"/>
</dbReference>
<dbReference type="VEuPathDB" id="FungiDB:MAPG_10830"/>
<evidence type="ECO:0000313" key="3">
    <source>
        <dbReference type="EnsemblFungi" id="MAPG_10830T0"/>
    </source>
</evidence>
<sequence length="122" mass="12634">MGLSSPDLSQATAALSINTAENGEHGCAIEEDTSIIRPGPRCQSESCPRVPSLKPITTGERKKATRRPRATKPATDNNNGDDEGKGAEDVAPITTVAAAAAAKTEICGRTGRCDALTCNRLG</sequence>
<reference evidence="3" key="5">
    <citation type="submission" date="2015-06" db="UniProtKB">
        <authorList>
            <consortium name="EnsemblFungi"/>
        </authorList>
    </citation>
    <scope>IDENTIFICATION</scope>
    <source>
        <strain evidence="3">ATCC 64411</strain>
    </source>
</reference>
<organism evidence="3 4">
    <name type="scientific">Magnaporthiopsis poae (strain ATCC 64411 / 73-15)</name>
    <name type="common">Kentucky bluegrass fungus</name>
    <name type="synonym">Magnaporthe poae</name>
    <dbReference type="NCBI Taxonomy" id="644358"/>
    <lineage>
        <taxon>Eukaryota</taxon>
        <taxon>Fungi</taxon>
        <taxon>Dikarya</taxon>
        <taxon>Ascomycota</taxon>
        <taxon>Pezizomycotina</taxon>
        <taxon>Sordariomycetes</taxon>
        <taxon>Sordariomycetidae</taxon>
        <taxon>Magnaporthales</taxon>
        <taxon>Magnaporthaceae</taxon>
        <taxon>Magnaporthiopsis</taxon>
    </lineage>
</organism>
<accession>A0A0C4EDM5</accession>
<name>A0A0C4EDM5_MAGP6</name>
<gene>
    <name evidence="2" type="ORF">MAPG_10830</name>
</gene>
<reference evidence="3" key="4">
    <citation type="journal article" date="2015" name="G3 (Bethesda)">
        <title>Genome sequences of three phytopathogenic species of the Magnaporthaceae family of fungi.</title>
        <authorList>
            <person name="Okagaki L.H."/>
            <person name="Nunes C.C."/>
            <person name="Sailsbery J."/>
            <person name="Clay B."/>
            <person name="Brown D."/>
            <person name="John T."/>
            <person name="Oh Y."/>
            <person name="Young N."/>
            <person name="Fitzgerald M."/>
            <person name="Haas B.J."/>
            <person name="Zeng Q."/>
            <person name="Young S."/>
            <person name="Adiconis X."/>
            <person name="Fan L."/>
            <person name="Levin J.Z."/>
            <person name="Mitchell T.K."/>
            <person name="Okubara P.A."/>
            <person name="Farman M.L."/>
            <person name="Kohn L.M."/>
            <person name="Birren B."/>
            <person name="Ma L.-J."/>
            <person name="Dean R.A."/>
        </authorList>
    </citation>
    <scope>NUCLEOTIDE SEQUENCE</scope>
    <source>
        <strain evidence="3">ATCC 64411 / 73-15</strain>
    </source>
</reference>
<proteinExistence type="predicted"/>
<keyword evidence="4" id="KW-1185">Reference proteome</keyword>
<dbReference type="EMBL" id="GL876978">
    <property type="protein sequence ID" value="KLU91881.1"/>
    <property type="molecule type" value="Genomic_DNA"/>
</dbReference>
<dbReference type="AlphaFoldDB" id="A0A0C4EDM5"/>
<protein>
    <submittedName>
        <fullName evidence="2 3">Uncharacterized protein</fullName>
    </submittedName>
</protein>
<reference evidence="2" key="2">
    <citation type="submission" date="2010-05" db="EMBL/GenBank/DDBJ databases">
        <title>The Genome Sequence of Magnaporthe poae strain ATCC 64411.</title>
        <authorList>
            <consortium name="The Broad Institute Genome Sequencing Platform"/>
            <consortium name="Broad Institute Genome Sequencing Center for Infectious Disease"/>
            <person name="Ma L.-J."/>
            <person name="Dead R."/>
            <person name="Young S."/>
            <person name="Zeng Q."/>
            <person name="Koehrsen M."/>
            <person name="Alvarado L."/>
            <person name="Berlin A."/>
            <person name="Chapman S.B."/>
            <person name="Chen Z."/>
            <person name="Freedman E."/>
            <person name="Gellesch M."/>
            <person name="Goldberg J."/>
            <person name="Griggs A."/>
            <person name="Gujja S."/>
            <person name="Heilman E.R."/>
            <person name="Heiman D."/>
            <person name="Hepburn T."/>
            <person name="Howarth C."/>
            <person name="Jen D."/>
            <person name="Larson L."/>
            <person name="Mehta T."/>
            <person name="Neiman D."/>
            <person name="Pearson M."/>
            <person name="Roberts A."/>
            <person name="Saif S."/>
            <person name="Shea T."/>
            <person name="Shenoy N."/>
            <person name="Sisk P."/>
            <person name="Stolte C."/>
            <person name="Sykes S."/>
            <person name="Walk T."/>
            <person name="White J."/>
            <person name="Yandava C."/>
            <person name="Haas B."/>
            <person name="Nusbaum C."/>
            <person name="Birren B."/>
        </authorList>
    </citation>
    <scope>NUCLEOTIDE SEQUENCE</scope>
    <source>
        <strain evidence="2">ATCC 64411</strain>
    </source>
</reference>
<feature type="region of interest" description="Disordered" evidence="1">
    <location>
        <begin position="38"/>
        <end position="89"/>
    </location>
</feature>
<dbReference type="EnsemblFungi" id="MAPG_10830T0">
    <property type="protein sequence ID" value="MAPG_10830T0"/>
    <property type="gene ID" value="MAPG_10830"/>
</dbReference>
<dbReference type="EMBL" id="ADBL01002673">
    <property type="status" value="NOT_ANNOTATED_CDS"/>
    <property type="molecule type" value="Genomic_DNA"/>
</dbReference>
<evidence type="ECO:0000313" key="4">
    <source>
        <dbReference type="Proteomes" id="UP000011715"/>
    </source>
</evidence>